<evidence type="ECO:0000313" key="1">
    <source>
        <dbReference type="EMBL" id="KAB8213739.1"/>
    </source>
</evidence>
<sequence>MFADSTDWPSHWMIFSAPSSNSQACHAGNRQKNWIVRQTLRPKSYYCFSAFFFVCASIVTCHRQDPCANCSRPMRLARDPPYGPYRGSTTWSFCRQTNSETLWAYFCHGCGKVIISDQWSGYAEFSICAYRSPLIFALRSNGVLSVKPILYFG</sequence>
<evidence type="ECO:0000313" key="2">
    <source>
        <dbReference type="Proteomes" id="UP000326799"/>
    </source>
</evidence>
<organism evidence="1 2">
    <name type="scientific">Aspergillus novoparasiticus</name>
    <dbReference type="NCBI Taxonomy" id="986946"/>
    <lineage>
        <taxon>Eukaryota</taxon>
        <taxon>Fungi</taxon>
        <taxon>Dikarya</taxon>
        <taxon>Ascomycota</taxon>
        <taxon>Pezizomycotina</taxon>
        <taxon>Eurotiomycetes</taxon>
        <taxon>Eurotiomycetidae</taxon>
        <taxon>Eurotiales</taxon>
        <taxon>Aspergillaceae</taxon>
        <taxon>Aspergillus</taxon>
        <taxon>Aspergillus subgen. Circumdati</taxon>
    </lineage>
</organism>
<gene>
    <name evidence="1" type="ORF">BDV33DRAFT_184144</name>
</gene>
<reference evidence="1 2" key="1">
    <citation type="submission" date="2019-04" db="EMBL/GenBank/DDBJ databases">
        <title>Fungal friends and foes A comparative genomics study of 23 Aspergillus species from section Flavi.</title>
        <authorList>
            <consortium name="DOE Joint Genome Institute"/>
            <person name="Kjaerbolling I."/>
            <person name="Vesth T.C."/>
            <person name="Frisvad J.C."/>
            <person name="Nybo J.L."/>
            <person name="Theobald S."/>
            <person name="Kildgaard S."/>
            <person name="Petersen T.I."/>
            <person name="Kuo A."/>
            <person name="Sato A."/>
            <person name="Lyhne E.K."/>
            <person name="Kogle M.E."/>
            <person name="Wiebenga A."/>
            <person name="Kun R.S."/>
            <person name="Lubbers R.J."/>
            <person name="Makela M.R."/>
            <person name="Barry K."/>
            <person name="Chovatia M."/>
            <person name="Clum A."/>
            <person name="Daum C."/>
            <person name="Haridas S."/>
            <person name="He G."/>
            <person name="LaButti K."/>
            <person name="Lipzen A."/>
            <person name="Mondo S."/>
            <person name="Pangilinan J."/>
            <person name="Riley R."/>
            <person name="Salamov A."/>
            <person name="Simmons B.A."/>
            <person name="Magnuson J.K."/>
            <person name="Henrissat B."/>
            <person name="Mortensen U.H."/>
            <person name="Larsen T.O."/>
            <person name="De vries R.P."/>
            <person name="Grigoriev I.V."/>
            <person name="Machida M."/>
            <person name="Baker S.E."/>
            <person name="Andersen M.R."/>
        </authorList>
    </citation>
    <scope>NUCLEOTIDE SEQUENCE [LARGE SCALE GENOMIC DNA]</scope>
    <source>
        <strain evidence="1 2">CBS 126849</strain>
    </source>
</reference>
<keyword evidence="2" id="KW-1185">Reference proteome</keyword>
<name>A0A5N6E8R1_9EURO</name>
<dbReference type="Proteomes" id="UP000326799">
    <property type="component" value="Unassembled WGS sequence"/>
</dbReference>
<dbReference type="EMBL" id="ML733577">
    <property type="protein sequence ID" value="KAB8213739.1"/>
    <property type="molecule type" value="Genomic_DNA"/>
</dbReference>
<proteinExistence type="predicted"/>
<accession>A0A5N6E8R1</accession>
<dbReference type="AlphaFoldDB" id="A0A5N6E8R1"/>
<protein>
    <submittedName>
        <fullName evidence="1">Uncharacterized protein</fullName>
    </submittedName>
</protein>